<dbReference type="OrthoDB" id="3598281at2759"/>
<accession>A0A2V1EAW4</accession>
<sequence>MDGAYMDPVVSFETWKLRQPKNTKPARKLLLMKNKNKETAQIEPRWTPKPLDETMSESEFFKMRPQAMNAKAKESCQQIKIELGEASKKIKEFQQLSKELDKRLQGPRHVRLEICVIGATGIGKSTFINAILNRPGLADASDSTRACTQHATTYEYLPGAPDNTRVSNINIVITDASTREQEAQDHIDNYSKVHVAAKDTSMEEDGEIIVNRILTEEDRTLAKHALDYFQMLWKAQSDFGAAEDLDSFLQDDEIHDGRLLQQCLQKQAERIQDLCAKAEENDHENILFTGIPDEVPESQTGILDLTAVRELAAAIWPLIHKVYVRTGGTLLRNGIALTDLPGYGDLNQGRIATANAFRRNADYEVIIGEGLRLEDSKSVNKQIRSSIHSHGLDRTILIINKLDTNKTLQNHFHTSDDEVLSLINESEDEPFKSILQRLSEVENMEDLDETSVDNYSEHLLAYAKSAAQRLKAQSLKTSVQETYGEQLQTFSVSSQSWIDWTNSKRIADPPFGPRMSGIPATQEYLLNLTAEHNIQRYHFHFFNLLPKVEDRVRRILTKSAQEGGYFKLRDTTQDDFEIFKSKSKSRNPIPIATLNACVPKILTNEERTSAEQRISSLVELWRRRWSVRWITWDYTLRSNGIPHHSISQAYAGRDVNWNRDLLEVLERPPLVQHEFSASVRHIEAWKNDVMEKSAMIVKSVGEALDDINQKVEGNIEDASISSDLRARFGKEWLEIKDGLLTMMDCLKDDLHSIIVRVYRRVTTEEDIGCTIAKITKGPFQEAAREPPRGAGAWGRQHQKMRSSMAQFVTTYEKEAMKLMKRELKQTVTEFLKKCGEQFDTFLETTEQFFETEVYDTAPHREARAKLEAWLPTFMSTIEEIQQMFPKSPGRNHTESSIKRVKIESSNSG</sequence>
<feature type="compositionally biased region" description="Basic and acidic residues" evidence="2">
    <location>
        <begin position="891"/>
        <end position="902"/>
    </location>
</feature>
<dbReference type="AlphaFoldDB" id="A0A2V1EAW4"/>
<feature type="domain" description="Dynamin N-terminal" evidence="3">
    <location>
        <begin position="114"/>
        <end position="401"/>
    </location>
</feature>
<evidence type="ECO:0000313" key="5">
    <source>
        <dbReference type="Proteomes" id="UP000244855"/>
    </source>
</evidence>
<dbReference type="STRING" id="97972.A0A2V1EAW4"/>
<protein>
    <recommendedName>
        <fullName evidence="3">Dynamin N-terminal domain-containing protein</fullName>
    </recommendedName>
</protein>
<dbReference type="SUPFAM" id="SSF52540">
    <property type="entry name" value="P-loop containing nucleoside triphosphate hydrolases"/>
    <property type="match status" value="1"/>
</dbReference>
<feature type="region of interest" description="Disordered" evidence="2">
    <location>
        <begin position="884"/>
        <end position="908"/>
    </location>
</feature>
<gene>
    <name evidence="4" type="ORF">DM02DRAFT_710838</name>
</gene>
<evidence type="ECO:0000256" key="1">
    <source>
        <dbReference type="SAM" id="Coils"/>
    </source>
</evidence>
<feature type="coiled-coil region" evidence="1">
    <location>
        <begin position="69"/>
        <end position="103"/>
    </location>
</feature>
<name>A0A2V1EAW4_9PLEO</name>
<dbReference type="PANTHER" id="PTHR36681:SF3">
    <property type="entry name" value="NUCLEAR GTPASE, GERMINAL CENTER-ASSOCIATED, TANDEM DUPLICATE 3"/>
    <property type="match status" value="1"/>
</dbReference>
<dbReference type="InterPro" id="IPR045063">
    <property type="entry name" value="Dynamin_N"/>
</dbReference>
<organism evidence="4 5">
    <name type="scientific">Periconia macrospinosa</name>
    <dbReference type="NCBI Taxonomy" id="97972"/>
    <lineage>
        <taxon>Eukaryota</taxon>
        <taxon>Fungi</taxon>
        <taxon>Dikarya</taxon>
        <taxon>Ascomycota</taxon>
        <taxon>Pezizomycotina</taxon>
        <taxon>Dothideomycetes</taxon>
        <taxon>Pleosporomycetidae</taxon>
        <taxon>Pleosporales</taxon>
        <taxon>Massarineae</taxon>
        <taxon>Periconiaceae</taxon>
        <taxon>Periconia</taxon>
    </lineage>
</organism>
<proteinExistence type="predicted"/>
<evidence type="ECO:0000259" key="3">
    <source>
        <dbReference type="Pfam" id="PF00350"/>
    </source>
</evidence>
<evidence type="ECO:0000313" key="4">
    <source>
        <dbReference type="EMBL" id="PVI06490.1"/>
    </source>
</evidence>
<dbReference type="InterPro" id="IPR027417">
    <property type="entry name" value="P-loop_NTPase"/>
</dbReference>
<keyword evidence="1" id="KW-0175">Coiled coil</keyword>
<keyword evidence="5" id="KW-1185">Reference proteome</keyword>
<dbReference type="Pfam" id="PF00350">
    <property type="entry name" value="Dynamin_N"/>
    <property type="match status" value="1"/>
</dbReference>
<dbReference type="Proteomes" id="UP000244855">
    <property type="component" value="Unassembled WGS sequence"/>
</dbReference>
<dbReference type="PANTHER" id="PTHR36681">
    <property type="entry name" value="NUCLEAR GTPASE, GERMINAL CENTER-ASSOCIATED, TANDEM DUPLICATE 3"/>
    <property type="match status" value="1"/>
</dbReference>
<dbReference type="Gene3D" id="3.40.50.300">
    <property type="entry name" value="P-loop containing nucleotide triphosphate hydrolases"/>
    <property type="match status" value="1"/>
</dbReference>
<evidence type="ECO:0000256" key="2">
    <source>
        <dbReference type="SAM" id="MobiDB-lite"/>
    </source>
</evidence>
<dbReference type="EMBL" id="KZ805308">
    <property type="protein sequence ID" value="PVI06490.1"/>
    <property type="molecule type" value="Genomic_DNA"/>
</dbReference>
<reference evidence="4 5" key="1">
    <citation type="journal article" date="2018" name="Sci. Rep.">
        <title>Comparative genomics provides insights into the lifestyle and reveals functional heterogeneity of dark septate endophytic fungi.</title>
        <authorList>
            <person name="Knapp D.G."/>
            <person name="Nemeth J.B."/>
            <person name="Barry K."/>
            <person name="Hainaut M."/>
            <person name="Henrissat B."/>
            <person name="Johnson J."/>
            <person name="Kuo A."/>
            <person name="Lim J.H.P."/>
            <person name="Lipzen A."/>
            <person name="Nolan M."/>
            <person name="Ohm R.A."/>
            <person name="Tamas L."/>
            <person name="Grigoriev I.V."/>
            <person name="Spatafora J.W."/>
            <person name="Nagy L.G."/>
            <person name="Kovacs G.M."/>
        </authorList>
    </citation>
    <scope>NUCLEOTIDE SEQUENCE [LARGE SCALE GENOMIC DNA]</scope>
    <source>
        <strain evidence="4 5">DSE2036</strain>
    </source>
</reference>